<name>K0BDL5_9ARCH</name>
<dbReference type="HOGENOM" id="CLU_204312_0_0_2"/>
<dbReference type="GeneID" id="13697601"/>
<organism evidence="1 2">
    <name type="scientific">Candidatus Nitrosopumilus sediminis</name>
    <dbReference type="NCBI Taxonomy" id="1229909"/>
    <lineage>
        <taxon>Archaea</taxon>
        <taxon>Nitrososphaerota</taxon>
        <taxon>Nitrososphaeria</taxon>
        <taxon>Nitrosopumilales</taxon>
        <taxon>Nitrosopumilaceae</taxon>
        <taxon>Nitrosopumilus</taxon>
    </lineage>
</organism>
<reference evidence="1 2" key="1">
    <citation type="journal article" date="2012" name="J. Bacteriol.">
        <title>Draft Genome Sequence of an Ammonia-Oxidizing Archaeon, "Candidatus Nitrosopumilus sediminis" AR2, from Svalbard in the Arctic Circle.</title>
        <authorList>
            <person name="Park S.J."/>
            <person name="Kim J.G."/>
            <person name="Jung M.Y."/>
            <person name="Kim S.J."/>
            <person name="Cha I.T."/>
            <person name="Ghai R."/>
            <person name="Martin-Cuadrado A.B."/>
            <person name="Rodriguez-Valera F."/>
            <person name="Rhee S.K."/>
        </authorList>
    </citation>
    <scope>NUCLEOTIDE SEQUENCE [LARGE SCALE GENOMIC DNA]</scope>
    <source>
        <strain evidence="1 2">AR2</strain>
    </source>
</reference>
<gene>
    <name evidence="1" type="ORF">NSED_02925</name>
</gene>
<dbReference type="Proteomes" id="UP000006100">
    <property type="component" value="Chromosome"/>
</dbReference>
<sequence>MASYTAQVNTIHKKFTNAMKKAKTKQALNKAYSTHKKDHERLLKKHLAEEVREIKKAKAKLG</sequence>
<dbReference type="KEGG" id="nir:NSED_02925"/>
<dbReference type="EMBL" id="CP003843">
    <property type="protein sequence ID" value="AFS82391.1"/>
    <property type="molecule type" value="Genomic_DNA"/>
</dbReference>
<dbReference type="OrthoDB" id="2524at2157"/>
<protein>
    <submittedName>
        <fullName evidence="1">Uncharacterized protein</fullName>
    </submittedName>
</protein>
<evidence type="ECO:0000313" key="2">
    <source>
        <dbReference type="Proteomes" id="UP000006100"/>
    </source>
</evidence>
<evidence type="ECO:0000313" key="1">
    <source>
        <dbReference type="EMBL" id="AFS82391.1"/>
    </source>
</evidence>
<dbReference type="RefSeq" id="WP_014964763.1">
    <property type="nucleotide sequence ID" value="NC_018656.1"/>
</dbReference>
<proteinExistence type="predicted"/>
<keyword evidence="2" id="KW-1185">Reference proteome</keyword>
<dbReference type="eggNOG" id="arCOG08648">
    <property type="taxonomic scope" value="Archaea"/>
</dbReference>
<accession>K0BDL5</accession>
<dbReference type="PATRIC" id="fig|1229909.8.peg.621"/>
<dbReference type="AlphaFoldDB" id="K0BDL5"/>